<dbReference type="EMBL" id="CAJNNW010000793">
    <property type="protein sequence ID" value="CAE8630884.1"/>
    <property type="molecule type" value="Genomic_DNA"/>
</dbReference>
<name>A0A813GZS7_POLGL</name>
<proteinExistence type="predicted"/>
<organism evidence="1 2">
    <name type="scientific">Polarella glacialis</name>
    <name type="common">Dinoflagellate</name>
    <dbReference type="NCBI Taxonomy" id="89957"/>
    <lineage>
        <taxon>Eukaryota</taxon>
        <taxon>Sar</taxon>
        <taxon>Alveolata</taxon>
        <taxon>Dinophyceae</taxon>
        <taxon>Suessiales</taxon>
        <taxon>Suessiaceae</taxon>
        <taxon>Polarella</taxon>
    </lineage>
</organism>
<dbReference type="AlphaFoldDB" id="A0A813GZS7"/>
<dbReference type="Proteomes" id="UP000626109">
    <property type="component" value="Unassembled WGS sequence"/>
</dbReference>
<gene>
    <name evidence="1" type="ORF">PGLA2088_LOCUS1064</name>
</gene>
<sequence length="124" mass="13512">MSRRQLTADSDTVLVAQVHNKQNPPCVQLPPSMLTDSRQPNSQTNCRQAFSFLGHAVAWTTGMQASVILPACKQICRQHAVVHLPRGVFRRPVSTASSKSRPAWKADVPPPPAFPKALLAHVVA</sequence>
<evidence type="ECO:0000313" key="2">
    <source>
        <dbReference type="Proteomes" id="UP000626109"/>
    </source>
</evidence>
<reference evidence="1" key="1">
    <citation type="submission" date="2021-02" db="EMBL/GenBank/DDBJ databases">
        <authorList>
            <person name="Dougan E. K."/>
            <person name="Rhodes N."/>
            <person name="Thang M."/>
            <person name="Chan C."/>
        </authorList>
    </citation>
    <scope>NUCLEOTIDE SEQUENCE</scope>
</reference>
<evidence type="ECO:0000313" key="1">
    <source>
        <dbReference type="EMBL" id="CAE8630884.1"/>
    </source>
</evidence>
<accession>A0A813GZS7</accession>
<comment type="caution">
    <text evidence="1">The sequence shown here is derived from an EMBL/GenBank/DDBJ whole genome shotgun (WGS) entry which is preliminary data.</text>
</comment>
<protein>
    <submittedName>
        <fullName evidence="1">Uncharacterized protein</fullName>
    </submittedName>
</protein>